<gene>
    <name evidence="1" type="primary">asxl1</name>
    <name evidence="1" type="ORF">DAT39_016060</name>
</gene>
<name>A0A8J4UAI2_CLAMG</name>
<dbReference type="AlphaFoldDB" id="A0A8J4UAI2"/>
<keyword evidence="2" id="KW-1185">Reference proteome</keyword>
<feature type="non-terminal residue" evidence="1">
    <location>
        <position position="103"/>
    </location>
</feature>
<dbReference type="EMBL" id="QNUK01000384">
    <property type="protein sequence ID" value="KAF5894219.1"/>
    <property type="molecule type" value="Genomic_DNA"/>
</dbReference>
<evidence type="ECO:0000313" key="1">
    <source>
        <dbReference type="EMBL" id="KAF5894219.1"/>
    </source>
</evidence>
<reference evidence="1" key="1">
    <citation type="submission" date="2020-07" db="EMBL/GenBank/DDBJ databases">
        <title>Clarias magur genome sequencing, assembly and annotation.</title>
        <authorList>
            <person name="Kushwaha B."/>
            <person name="Kumar R."/>
            <person name="Das P."/>
            <person name="Joshi C.G."/>
            <person name="Kumar D."/>
            <person name="Nagpure N.S."/>
            <person name="Pandey M."/>
            <person name="Agarwal S."/>
            <person name="Srivastava S."/>
            <person name="Singh M."/>
            <person name="Sahoo L."/>
            <person name="Jayasankar P."/>
            <person name="Meher P.K."/>
            <person name="Koringa P.G."/>
            <person name="Iquebal M.A."/>
            <person name="Das S.P."/>
            <person name="Bit A."/>
            <person name="Patnaik S."/>
            <person name="Patel N."/>
            <person name="Shah T.M."/>
            <person name="Hinsu A."/>
            <person name="Jena J.K."/>
        </authorList>
    </citation>
    <scope>NUCLEOTIDE SEQUENCE</scope>
    <source>
        <strain evidence="1">CIFAMagur01</strain>
        <tissue evidence="1">Testis</tissue>
    </source>
</reference>
<evidence type="ECO:0000313" key="2">
    <source>
        <dbReference type="Proteomes" id="UP000727407"/>
    </source>
</evidence>
<sequence length="103" mass="11434">MFWQLFCSCEWKTPPHDTSASVALLQPVPGRCSRGRADRKKATGSSSLELIGALKNKQSRPVSSCWTPGQARCDEKEKSRHSGSGQSEPVFYSLVPVLFYQTE</sequence>
<organism evidence="1 2">
    <name type="scientific">Clarias magur</name>
    <name type="common">Asian catfish</name>
    <name type="synonym">Macropteronotus magur</name>
    <dbReference type="NCBI Taxonomy" id="1594786"/>
    <lineage>
        <taxon>Eukaryota</taxon>
        <taxon>Metazoa</taxon>
        <taxon>Chordata</taxon>
        <taxon>Craniata</taxon>
        <taxon>Vertebrata</taxon>
        <taxon>Euteleostomi</taxon>
        <taxon>Actinopterygii</taxon>
        <taxon>Neopterygii</taxon>
        <taxon>Teleostei</taxon>
        <taxon>Ostariophysi</taxon>
        <taxon>Siluriformes</taxon>
        <taxon>Clariidae</taxon>
        <taxon>Clarias</taxon>
    </lineage>
</organism>
<proteinExistence type="predicted"/>
<accession>A0A8J4UAI2</accession>
<protein>
    <submittedName>
        <fullName evidence="1">Putative Polycomb group protein ASXL1 isoform X3</fullName>
    </submittedName>
</protein>
<dbReference type="Proteomes" id="UP000727407">
    <property type="component" value="Unassembled WGS sequence"/>
</dbReference>
<comment type="caution">
    <text evidence="1">The sequence shown here is derived from an EMBL/GenBank/DDBJ whole genome shotgun (WGS) entry which is preliminary data.</text>
</comment>